<gene>
    <name evidence="5 8" type="primary">argC</name>
    <name evidence="8" type="ORF">GCM10023143_09970</name>
</gene>
<dbReference type="InterPro" id="IPR058924">
    <property type="entry name" value="AGPR_dimerisation_dom"/>
</dbReference>
<evidence type="ECO:0000256" key="4">
    <source>
        <dbReference type="ARBA" id="ARBA00023002"/>
    </source>
</evidence>
<keyword evidence="4 5" id="KW-0560">Oxidoreductase</keyword>
<evidence type="ECO:0000256" key="5">
    <source>
        <dbReference type="HAMAP-Rule" id="MF_00150"/>
    </source>
</evidence>
<feature type="active site" evidence="5 6">
    <location>
        <position position="136"/>
    </location>
</feature>
<dbReference type="EC" id="1.2.1.38" evidence="5"/>
<dbReference type="HAMAP" id="MF_00150">
    <property type="entry name" value="ArgC_type1"/>
    <property type="match status" value="1"/>
</dbReference>
<dbReference type="Pfam" id="PF22698">
    <property type="entry name" value="Semialdhyde_dhC_1"/>
    <property type="match status" value="1"/>
</dbReference>
<dbReference type="SMART" id="SM00859">
    <property type="entry name" value="Semialdhyde_dh"/>
    <property type="match status" value="1"/>
</dbReference>
<keyword evidence="3 5" id="KW-0521">NADP</keyword>
<dbReference type="NCBIfam" id="TIGR01850">
    <property type="entry name" value="argC"/>
    <property type="match status" value="1"/>
</dbReference>
<dbReference type="Pfam" id="PF01118">
    <property type="entry name" value="Semialdhyde_dh"/>
    <property type="match status" value="1"/>
</dbReference>
<feature type="domain" description="Semialdehyde dehydrogenase NAD-binding" evidence="7">
    <location>
        <begin position="6"/>
        <end position="128"/>
    </location>
</feature>
<accession>A0ABP8FJ40</accession>
<dbReference type="Gene3D" id="3.30.360.10">
    <property type="entry name" value="Dihydrodipicolinate Reductase, domain 2"/>
    <property type="match status" value="1"/>
</dbReference>
<dbReference type="InterPro" id="IPR023013">
    <property type="entry name" value="AGPR_AS"/>
</dbReference>
<comment type="subcellular location">
    <subcellularLocation>
        <location evidence="5">Cytoplasm</location>
    </subcellularLocation>
</comment>
<comment type="pathway">
    <text evidence="5">Amino-acid biosynthesis; L-arginine biosynthesis; N(2)-acetyl-L-ornithine from L-glutamate: step 3/4.</text>
</comment>
<evidence type="ECO:0000256" key="1">
    <source>
        <dbReference type="ARBA" id="ARBA00022571"/>
    </source>
</evidence>
<dbReference type="CDD" id="cd17895">
    <property type="entry name" value="AGPR_1_N"/>
    <property type="match status" value="1"/>
</dbReference>
<comment type="similarity">
    <text evidence="5">Belongs to the NAGSA dehydrogenase family. Type 1 subfamily.</text>
</comment>
<name>A0ABP8FJ40_9BACT</name>
<evidence type="ECO:0000313" key="9">
    <source>
        <dbReference type="Proteomes" id="UP001501207"/>
    </source>
</evidence>
<dbReference type="PROSITE" id="PS01224">
    <property type="entry name" value="ARGC"/>
    <property type="match status" value="1"/>
</dbReference>
<dbReference type="RefSeq" id="WP_344976346.1">
    <property type="nucleotide sequence ID" value="NZ_BAABFN010000001.1"/>
</dbReference>
<dbReference type="PANTHER" id="PTHR32338">
    <property type="entry name" value="N-ACETYL-GAMMA-GLUTAMYL-PHOSPHATE REDUCTASE, CHLOROPLASTIC-RELATED-RELATED"/>
    <property type="match status" value="1"/>
</dbReference>
<dbReference type="InterPro" id="IPR000534">
    <property type="entry name" value="Semialdehyde_DH_NAD-bd"/>
</dbReference>
<dbReference type="SUPFAM" id="SSF55347">
    <property type="entry name" value="Glyceraldehyde-3-phosphate dehydrogenase-like, C-terminal domain"/>
    <property type="match status" value="1"/>
</dbReference>
<evidence type="ECO:0000256" key="2">
    <source>
        <dbReference type="ARBA" id="ARBA00022605"/>
    </source>
</evidence>
<keyword evidence="1 5" id="KW-0055">Arginine biosynthesis</keyword>
<comment type="catalytic activity">
    <reaction evidence="5">
        <text>N-acetyl-L-glutamate 5-semialdehyde + phosphate + NADP(+) = N-acetyl-L-glutamyl 5-phosphate + NADPH + H(+)</text>
        <dbReference type="Rhea" id="RHEA:21588"/>
        <dbReference type="ChEBI" id="CHEBI:15378"/>
        <dbReference type="ChEBI" id="CHEBI:29123"/>
        <dbReference type="ChEBI" id="CHEBI:43474"/>
        <dbReference type="ChEBI" id="CHEBI:57783"/>
        <dbReference type="ChEBI" id="CHEBI:57936"/>
        <dbReference type="ChEBI" id="CHEBI:58349"/>
        <dbReference type="EC" id="1.2.1.38"/>
    </reaction>
</comment>
<dbReference type="InterPro" id="IPR050085">
    <property type="entry name" value="AGPR"/>
</dbReference>
<reference evidence="9" key="1">
    <citation type="journal article" date="2019" name="Int. J. Syst. Evol. Microbiol.">
        <title>The Global Catalogue of Microorganisms (GCM) 10K type strain sequencing project: providing services to taxonomists for standard genome sequencing and annotation.</title>
        <authorList>
            <consortium name="The Broad Institute Genomics Platform"/>
            <consortium name="The Broad Institute Genome Sequencing Center for Infectious Disease"/>
            <person name="Wu L."/>
            <person name="Ma J."/>
        </authorList>
    </citation>
    <scope>NUCLEOTIDE SEQUENCE [LARGE SCALE GENOMIC DNA]</scope>
    <source>
        <strain evidence="9">JCM 17664</strain>
    </source>
</reference>
<organism evidence="8 9">
    <name type="scientific">Compostibacter hankyongensis</name>
    <dbReference type="NCBI Taxonomy" id="1007089"/>
    <lineage>
        <taxon>Bacteria</taxon>
        <taxon>Pseudomonadati</taxon>
        <taxon>Bacteroidota</taxon>
        <taxon>Chitinophagia</taxon>
        <taxon>Chitinophagales</taxon>
        <taxon>Chitinophagaceae</taxon>
        <taxon>Compostibacter</taxon>
    </lineage>
</organism>
<dbReference type="Proteomes" id="UP001501207">
    <property type="component" value="Unassembled WGS sequence"/>
</dbReference>
<dbReference type="Gene3D" id="3.40.50.720">
    <property type="entry name" value="NAD(P)-binding Rossmann-like Domain"/>
    <property type="match status" value="1"/>
</dbReference>
<dbReference type="PANTHER" id="PTHR32338:SF10">
    <property type="entry name" value="N-ACETYL-GAMMA-GLUTAMYL-PHOSPHATE REDUCTASE, CHLOROPLASTIC-RELATED"/>
    <property type="match status" value="1"/>
</dbReference>
<comment type="function">
    <text evidence="5">Catalyzes the NADPH-dependent reduction of N-acetyl-5-glutamyl phosphate to yield N-acetyl-L-glutamate 5-semialdehyde.</text>
</comment>
<keyword evidence="2 5" id="KW-0028">Amino-acid biosynthesis</keyword>
<keyword evidence="5" id="KW-0963">Cytoplasm</keyword>
<dbReference type="EMBL" id="BAABFN010000001">
    <property type="protein sequence ID" value="GAA4305016.1"/>
    <property type="molecule type" value="Genomic_DNA"/>
</dbReference>
<evidence type="ECO:0000313" key="8">
    <source>
        <dbReference type="EMBL" id="GAA4305016.1"/>
    </source>
</evidence>
<keyword evidence="9" id="KW-1185">Reference proteome</keyword>
<comment type="caution">
    <text evidence="8">The sequence shown here is derived from an EMBL/GenBank/DDBJ whole genome shotgun (WGS) entry which is preliminary data.</text>
</comment>
<proteinExistence type="inferred from homology"/>
<evidence type="ECO:0000256" key="3">
    <source>
        <dbReference type="ARBA" id="ARBA00022857"/>
    </source>
</evidence>
<dbReference type="InterPro" id="IPR036291">
    <property type="entry name" value="NAD(P)-bd_dom_sf"/>
</dbReference>
<protein>
    <recommendedName>
        <fullName evidence="5">N-acetyl-gamma-glutamyl-phosphate reductase</fullName>
        <shortName evidence="5">AGPR</shortName>
        <ecNumber evidence="5">1.2.1.38</ecNumber>
    </recommendedName>
    <alternativeName>
        <fullName evidence="5">N-acetyl-glutamate semialdehyde dehydrogenase</fullName>
        <shortName evidence="5">NAGSA dehydrogenase</shortName>
    </alternativeName>
</protein>
<sequence length="325" mass="35631">MTKKIRAGIVGGGGYTGGEMIRLLLNHPDAEIVFIHSRSNAGNPLHAVHADLLGDTDMKFSGKLQQDIDVLFLCLGHGESGKFLEQNEIAPSIRVIDLSQDFRLGEQSGERTFVYGLPEWQRDKIKQAKNIANPGCFATTIQLGLLPLAGAGLLKEVHTTGITGSTGAGQKLQATTQHSWRNNNVNAYKTLSHQHLKEVGRTLRALQPDFSAPVNFIPWRGDFTRGIFVTSTLSCALSLEEANALYREYYAPHPFTHVSDRMIDVKQVVNTNKVVVFLEKVDDKLVIHTAEDNLVKGASGQAIQNMNLMMGLDETAGLKLKGVVF</sequence>
<evidence type="ECO:0000256" key="6">
    <source>
        <dbReference type="PROSITE-ProRule" id="PRU10010"/>
    </source>
</evidence>
<dbReference type="SUPFAM" id="SSF51735">
    <property type="entry name" value="NAD(P)-binding Rossmann-fold domains"/>
    <property type="match status" value="1"/>
</dbReference>
<evidence type="ECO:0000259" key="7">
    <source>
        <dbReference type="SMART" id="SM00859"/>
    </source>
</evidence>
<dbReference type="InterPro" id="IPR000706">
    <property type="entry name" value="AGPR_type-1"/>
</dbReference>